<name>A0A2T7U8E2_9BURK</name>
<feature type="domain" description="Bacterial Ig-like" evidence="2">
    <location>
        <begin position="687"/>
        <end position="728"/>
    </location>
</feature>
<feature type="domain" description="Bacterial Ig-like" evidence="2">
    <location>
        <begin position="579"/>
        <end position="676"/>
    </location>
</feature>
<accession>A0A2T7U8E2</accession>
<evidence type="ECO:0000313" key="4">
    <source>
        <dbReference type="Proteomes" id="UP000037507"/>
    </source>
</evidence>
<feature type="domain" description="Bacterial Ig-like" evidence="2">
    <location>
        <begin position="468"/>
        <end position="563"/>
    </location>
</feature>
<gene>
    <name evidence="3" type="ORF">H663_019810</name>
</gene>
<organism evidence="3 4">
    <name type="scientific">Limnohabitans planktonicus II-D5</name>
    <dbReference type="NCBI Taxonomy" id="1293045"/>
    <lineage>
        <taxon>Bacteria</taxon>
        <taxon>Pseudomonadati</taxon>
        <taxon>Pseudomonadota</taxon>
        <taxon>Betaproteobacteria</taxon>
        <taxon>Burkholderiales</taxon>
        <taxon>Comamonadaceae</taxon>
        <taxon>Limnohabitans</taxon>
    </lineage>
</organism>
<proteinExistence type="predicted"/>
<keyword evidence="4" id="KW-1185">Reference proteome</keyword>
<comment type="caution">
    <text evidence="3">The sequence shown here is derived from an EMBL/GenBank/DDBJ whole genome shotgun (WGS) entry which is preliminary data.</text>
</comment>
<dbReference type="Proteomes" id="UP000037507">
    <property type="component" value="Unassembled WGS sequence"/>
</dbReference>
<evidence type="ECO:0000256" key="1">
    <source>
        <dbReference type="SAM" id="MobiDB-lite"/>
    </source>
</evidence>
<evidence type="ECO:0000259" key="2">
    <source>
        <dbReference type="Pfam" id="PF19078"/>
    </source>
</evidence>
<reference evidence="3" key="1">
    <citation type="submission" date="2017-04" db="EMBL/GenBank/DDBJ databases">
        <title>Unexpected and diverse lifestyles within the genus Limnohabitans.</title>
        <authorList>
            <person name="Kasalicky V."/>
            <person name="Mehrshad M."/>
            <person name="Andrei S.-A."/>
            <person name="Salcher M."/>
            <person name="Kratochvilova H."/>
            <person name="Simek K."/>
            <person name="Ghai R."/>
        </authorList>
    </citation>
    <scope>NUCLEOTIDE SEQUENCE [LARGE SCALE GENOMIC DNA]</scope>
    <source>
        <strain evidence="3">II-D5</strain>
    </source>
</reference>
<dbReference type="EMBL" id="LFYT02000049">
    <property type="protein sequence ID" value="PVE40945.1"/>
    <property type="molecule type" value="Genomic_DNA"/>
</dbReference>
<dbReference type="InterPro" id="IPR044048">
    <property type="entry name" value="Big_12"/>
</dbReference>
<sequence>MRSAGTAGQNRRDRKHKKQTNDQHLGTAMTISSDNITLELGVFTTQPLTLTGADLAAANTLLQTGQSLMLDEAIRQSLTAHIVMLGAQADMDPKQAVQELLEVAANELAAAMPALLLAKPDTVQALEQLGADKTSALVVQWLGFAGHVIATMQAQQSDPALINAFQNAAPNDALLSTFSNDALWPVLPNTPVPFDPSMLKNITLPSLDDLIAMNTMAPTTDTTAIPTDASGKPLSPPPMVDPIVTLTDPGLVTDLSTQVTMDMNNLVNSPEMQAALKGAVDNAVTGNKLPLIAPTLVDPVLYAEVTTAAILDDPALLKVIETTLKNPLFATGVGNVGMPQLRNLLIKEMDIAATLTQTLATQGANAQLVQQIGTEMNSSAVQQIMVDSIPVAPPPGNVIAPPTGNVIAPPTGTPIAPPPVTPVIVNSGTPTGTTSGLNTAPTYAPTYAPTVTNTASNTTSAGSTAMNDTTNPVIAINASKNNLAMGETATLSFTLSQASTNFSAADVTAIGGSLSNFTGAGTSYSATFTPSANVSSAFVMVGSDTFSNATGALNKDGADANNAASFSVGLLCNTDAPADSTAPSVMISNTKARVRPGETDLITFTLSEASSNFTQSDVTVIGGTLSGWTQSATNPLVYTATFTPNPNALSAALFIASESFTDAAGNFNQDGMELNNMASIAIQCKIDTTPPAIAVTADKATLAGGQTALITFTLSELATDFTAADVTV</sequence>
<dbReference type="STRING" id="1293045.H663_12385"/>
<dbReference type="Pfam" id="PF19078">
    <property type="entry name" value="Big_12"/>
    <property type="match status" value="3"/>
</dbReference>
<feature type="non-terminal residue" evidence="3">
    <location>
        <position position="728"/>
    </location>
</feature>
<feature type="region of interest" description="Disordered" evidence="1">
    <location>
        <begin position="1"/>
        <end position="28"/>
    </location>
</feature>
<dbReference type="AlphaFoldDB" id="A0A2T7U8E2"/>
<protein>
    <recommendedName>
        <fullName evidence="2">Bacterial Ig-like domain-containing protein</fullName>
    </recommendedName>
</protein>
<evidence type="ECO:0000313" key="3">
    <source>
        <dbReference type="EMBL" id="PVE40945.1"/>
    </source>
</evidence>